<dbReference type="Proteomes" id="UP000246145">
    <property type="component" value="Unassembled WGS sequence"/>
</dbReference>
<dbReference type="InterPro" id="IPR050300">
    <property type="entry name" value="GDXG_lipolytic_enzyme"/>
</dbReference>
<name>A0A2U1CNX1_9BURK</name>
<dbReference type="PANTHER" id="PTHR48081">
    <property type="entry name" value="AB HYDROLASE SUPERFAMILY PROTEIN C4A8.06C"/>
    <property type="match status" value="1"/>
</dbReference>
<dbReference type="OrthoDB" id="9794445at2"/>
<evidence type="ECO:0000256" key="3">
    <source>
        <dbReference type="SAM" id="MobiDB-lite"/>
    </source>
</evidence>
<sequence length="309" mass="32694">MTFIHPALQPLLDASKQQPDLSSTPIETARAGSAQRARNRPPGPAIDKVTDLTVKGDDGHEIPIRIYRPANPIGVVIALHGGAWMLGSIDTFDSVARHLANDSGLAVVSVEYRLAPEHPFPAALDDAWAVTCWAAEHGASHGLPSQRLMIMGESAGANLAAVVALKARDAGAPTLRLQALVYPPVDARLQGESMDRFGEGYLLTKNDMAHALKNYGLGTRVKAEDWRLSPLLAPSHGGVAPALLVSAECDPLCSDASAYAKALIEANVPAVHVVYTSVTHLFFGMRGAIDASEQAQKQVASALRDAALK</sequence>
<gene>
    <name evidence="5" type="ORF">C7440_2205</name>
</gene>
<dbReference type="InterPro" id="IPR013094">
    <property type="entry name" value="AB_hydrolase_3"/>
</dbReference>
<evidence type="ECO:0000259" key="4">
    <source>
        <dbReference type="Pfam" id="PF07859"/>
    </source>
</evidence>
<keyword evidence="2" id="KW-0378">Hydrolase</keyword>
<evidence type="ECO:0000313" key="6">
    <source>
        <dbReference type="Proteomes" id="UP000246145"/>
    </source>
</evidence>
<dbReference type="PANTHER" id="PTHR48081:SF8">
    <property type="entry name" value="ALPHA_BETA HYDROLASE FOLD-3 DOMAIN-CONTAINING PROTEIN-RELATED"/>
    <property type="match status" value="1"/>
</dbReference>
<dbReference type="Pfam" id="PF07859">
    <property type="entry name" value="Abhydrolase_3"/>
    <property type="match status" value="1"/>
</dbReference>
<feature type="domain" description="Alpha/beta hydrolase fold-3" evidence="4">
    <location>
        <begin position="76"/>
        <end position="283"/>
    </location>
</feature>
<evidence type="ECO:0000256" key="2">
    <source>
        <dbReference type="ARBA" id="ARBA00022801"/>
    </source>
</evidence>
<evidence type="ECO:0000313" key="5">
    <source>
        <dbReference type="EMBL" id="PVY62710.1"/>
    </source>
</evidence>
<comment type="caution">
    <text evidence="5">The sequence shown here is derived from an EMBL/GenBank/DDBJ whole genome shotgun (WGS) entry which is preliminary data.</text>
</comment>
<dbReference type="SUPFAM" id="SSF53474">
    <property type="entry name" value="alpha/beta-Hydrolases"/>
    <property type="match status" value="1"/>
</dbReference>
<dbReference type="Gene3D" id="3.40.50.1820">
    <property type="entry name" value="alpha/beta hydrolase"/>
    <property type="match status" value="1"/>
</dbReference>
<dbReference type="InterPro" id="IPR002168">
    <property type="entry name" value="Lipase_GDXG_HIS_AS"/>
</dbReference>
<proteinExistence type="inferred from homology"/>
<organism evidence="5 6">
    <name type="scientific">Pusillimonas noertemannii</name>
    <dbReference type="NCBI Taxonomy" id="305977"/>
    <lineage>
        <taxon>Bacteria</taxon>
        <taxon>Pseudomonadati</taxon>
        <taxon>Pseudomonadota</taxon>
        <taxon>Betaproteobacteria</taxon>
        <taxon>Burkholderiales</taxon>
        <taxon>Alcaligenaceae</taxon>
        <taxon>Pusillimonas</taxon>
    </lineage>
</organism>
<dbReference type="AlphaFoldDB" id="A0A2U1CNX1"/>
<evidence type="ECO:0000256" key="1">
    <source>
        <dbReference type="ARBA" id="ARBA00010515"/>
    </source>
</evidence>
<dbReference type="RefSeq" id="WP_116518544.1">
    <property type="nucleotide sequence ID" value="NZ_JACCEX010000002.1"/>
</dbReference>
<keyword evidence="6" id="KW-1185">Reference proteome</keyword>
<comment type="similarity">
    <text evidence="1">Belongs to the 'GDXG' lipolytic enzyme family.</text>
</comment>
<protein>
    <submittedName>
        <fullName evidence="5">Acetyl esterase</fullName>
    </submittedName>
</protein>
<dbReference type="EMBL" id="QEKO01000002">
    <property type="protein sequence ID" value="PVY62710.1"/>
    <property type="molecule type" value="Genomic_DNA"/>
</dbReference>
<dbReference type="PROSITE" id="PS01173">
    <property type="entry name" value="LIPASE_GDXG_HIS"/>
    <property type="match status" value="1"/>
</dbReference>
<accession>A0A2U1CNX1</accession>
<feature type="compositionally biased region" description="Polar residues" evidence="3">
    <location>
        <begin position="15"/>
        <end position="26"/>
    </location>
</feature>
<feature type="region of interest" description="Disordered" evidence="3">
    <location>
        <begin position="14"/>
        <end position="46"/>
    </location>
</feature>
<dbReference type="InterPro" id="IPR029058">
    <property type="entry name" value="AB_hydrolase_fold"/>
</dbReference>
<reference evidence="5 6" key="1">
    <citation type="submission" date="2018-04" db="EMBL/GenBank/DDBJ databases">
        <title>Genomic Encyclopedia of Type Strains, Phase IV (KMG-IV): sequencing the most valuable type-strain genomes for metagenomic binning, comparative biology and taxonomic classification.</title>
        <authorList>
            <person name="Goeker M."/>
        </authorList>
    </citation>
    <scope>NUCLEOTIDE SEQUENCE [LARGE SCALE GENOMIC DNA]</scope>
    <source>
        <strain evidence="5 6">DSM 10065</strain>
    </source>
</reference>
<dbReference type="GO" id="GO:0016787">
    <property type="term" value="F:hydrolase activity"/>
    <property type="evidence" value="ECO:0007669"/>
    <property type="project" value="UniProtKB-KW"/>
</dbReference>